<accession>A0A1B6EET1</accession>
<evidence type="ECO:0000256" key="2">
    <source>
        <dbReference type="SAM" id="Phobius"/>
    </source>
</evidence>
<feature type="coiled-coil region" evidence="1">
    <location>
        <begin position="328"/>
        <end position="362"/>
    </location>
</feature>
<organism evidence="3">
    <name type="scientific">Clastoptera arizonana</name>
    <name type="common">Arizona spittle bug</name>
    <dbReference type="NCBI Taxonomy" id="38151"/>
    <lineage>
        <taxon>Eukaryota</taxon>
        <taxon>Metazoa</taxon>
        <taxon>Ecdysozoa</taxon>
        <taxon>Arthropoda</taxon>
        <taxon>Hexapoda</taxon>
        <taxon>Insecta</taxon>
        <taxon>Pterygota</taxon>
        <taxon>Neoptera</taxon>
        <taxon>Paraneoptera</taxon>
        <taxon>Hemiptera</taxon>
        <taxon>Auchenorrhyncha</taxon>
        <taxon>Cercopoidea</taxon>
        <taxon>Clastopteridae</taxon>
        <taxon>Clastoptera</taxon>
    </lineage>
</organism>
<protein>
    <submittedName>
        <fullName evidence="3">Uncharacterized protein</fullName>
    </submittedName>
</protein>
<sequence length="380" mass="42285">MENIKESYALLEMDDSYSTSDTAEIIIAPQKKKRLKKIKKHNRASNLKSTKFKKTCGGRFVTMVLALMLLFCWFLILTWLAIVLNAQVQRLDNTIQSVVAGNQGVPDALQKCHSLSKELQQNQTALFLQLSELATKFSNFSSEVASVSNGLNRVEERFKTSPELINVPHDIQTLTTNVASFGSQMKDLASTVAQLKDANLHITEAAHVLNLNLTSLKERVSELPLLTPDKLESSIITDALRSSINSVQSNLSNINQTLSSKLQWTLEDQVKDHKAIVVLQDKSENVSARVTTLQNEQMECNAKVTQITTIQSSIQDLISQVAMIDSHYKNLLNQTSTLSNSYSKLERNNLLLQNAVKELEKSLSTTSSTVQESSTNTTNL</sequence>
<dbReference type="AlphaFoldDB" id="A0A1B6EET1"/>
<gene>
    <name evidence="3" type="ORF">g.25748</name>
</gene>
<evidence type="ECO:0000256" key="1">
    <source>
        <dbReference type="SAM" id="Coils"/>
    </source>
</evidence>
<keyword evidence="2" id="KW-0472">Membrane</keyword>
<keyword evidence="2" id="KW-1133">Transmembrane helix</keyword>
<reference evidence="3" key="1">
    <citation type="submission" date="2015-12" db="EMBL/GenBank/DDBJ databases">
        <title>De novo transcriptome assembly of four potential Pierce s Disease insect vectors from Arizona vineyards.</title>
        <authorList>
            <person name="Tassone E.E."/>
        </authorList>
    </citation>
    <scope>NUCLEOTIDE SEQUENCE</scope>
</reference>
<evidence type="ECO:0000313" key="3">
    <source>
        <dbReference type="EMBL" id="JAS36364.1"/>
    </source>
</evidence>
<feature type="transmembrane region" description="Helical" evidence="2">
    <location>
        <begin position="60"/>
        <end position="84"/>
    </location>
</feature>
<keyword evidence="1" id="KW-0175">Coiled coil</keyword>
<name>A0A1B6EET1_9HEMI</name>
<dbReference type="Gene3D" id="1.10.287.1490">
    <property type="match status" value="1"/>
</dbReference>
<proteinExistence type="predicted"/>
<keyword evidence="2" id="KW-0812">Transmembrane</keyword>
<dbReference type="EMBL" id="GEDC01000934">
    <property type="protein sequence ID" value="JAS36364.1"/>
    <property type="molecule type" value="Transcribed_RNA"/>
</dbReference>